<evidence type="ECO:0000313" key="3">
    <source>
        <dbReference type="Proteomes" id="UP000001564"/>
    </source>
</evidence>
<dbReference type="AlphaFoldDB" id="A5CN55"/>
<keyword evidence="1" id="KW-0812">Transmembrane</keyword>
<evidence type="ECO:0000256" key="1">
    <source>
        <dbReference type="SAM" id="Phobius"/>
    </source>
</evidence>
<feature type="transmembrane region" description="Helical" evidence="1">
    <location>
        <begin position="20"/>
        <end position="38"/>
    </location>
</feature>
<reference evidence="2 3" key="1">
    <citation type="journal article" date="2008" name="J. Bacteriol.">
        <title>The genome sequence of the tomato-pathogenic actinomycete Clavibacter michiganensis subsp. michiganensis NCPPB382 reveals a large island involved in pathogenicity.</title>
        <authorList>
            <person name="Gartemann K.H."/>
            <person name="Abt B."/>
            <person name="Bekel T."/>
            <person name="Burger A."/>
            <person name="Engemann J."/>
            <person name="Flugel M."/>
            <person name="Gaigalat L."/>
            <person name="Goesmann A."/>
            <person name="Grafen I."/>
            <person name="Kalinowski J."/>
            <person name="Kaup O."/>
            <person name="Kirchner O."/>
            <person name="Krause L."/>
            <person name="Linke B."/>
            <person name="McHardy A."/>
            <person name="Meyer F."/>
            <person name="Pohle S."/>
            <person name="Ruckert C."/>
            <person name="Schneiker S."/>
            <person name="Zellermann E.M."/>
            <person name="Puhler A."/>
            <person name="Eichenlaub R."/>
            <person name="Kaiser O."/>
            <person name="Bartels D."/>
        </authorList>
    </citation>
    <scope>NUCLEOTIDE SEQUENCE [LARGE SCALE GENOMIC DNA]</scope>
    <source>
        <strain evidence="2 3">NCPPB 382</strain>
    </source>
</reference>
<proteinExistence type="predicted"/>
<feature type="transmembrane region" description="Helical" evidence="1">
    <location>
        <begin position="58"/>
        <end position="77"/>
    </location>
</feature>
<keyword evidence="1" id="KW-0472">Membrane</keyword>
<dbReference type="EMBL" id="AM711867">
    <property type="protein sequence ID" value="CAN00492.1"/>
    <property type="molecule type" value="Genomic_DNA"/>
</dbReference>
<protein>
    <submittedName>
        <fullName evidence="2">Membrane protein</fullName>
    </submittedName>
</protein>
<accession>A5CN55</accession>
<keyword evidence="3" id="KW-1185">Reference proteome</keyword>
<dbReference type="HOGENOM" id="CLU_2104665_0_0_11"/>
<keyword evidence="1" id="KW-1133">Transmembrane helix</keyword>
<organism evidence="2 3">
    <name type="scientific">Clavibacter michiganensis subsp. michiganensis (strain NCPPB 382)</name>
    <dbReference type="NCBI Taxonomy" id="443906"/>
    <lineage>
        <taxon>Bacteria</taxon>
        <taxon>Bacillati</taxon>
        <taxon>Actinomycetota</taxon>
        <taxon>Actinomycetes</taxon>
        <taxon>Micrococcales</taxon>
        <taxon>Microbacteriaceae</taxon>
        <taxon>Clavibacter</taxon>
    </lineage>
</organism>
<sequence>MTLFGLQQPPAPGTRPSSGWMVALTLTGAGLAVIGLIASTASRTAEDESFYPDYSTSLFFAGVASIGLMLLIAAFIIKAATSVPRPVYLVQAPPSEQQPLLLADMEVPRPTDENV</sequence>
<gene>
    <name evidence="2" type="ordered locus">CMM_0468</name>
</gene>
<name>A5CN55_CLAM3</name>
<dbReference type="Proteomes" id="UP000001564">
    <property type="component" value="Chromosome"/>
</dbReference>
<evidence type="ECO:0000313" key="2">
    <source>
        <dbReference type="EMBL" id="CAN00492.1"/>
    </source>
</evidence>
<dbReference type="KEGG" id="cmi:CMM_0468"/>